<feature type="region of interest" description="Disordered" evidence="2">
    <location>
        <begin position="507"/>
        <end position="567"/>
    </location>
</feature>
<feature type="compositionally biased region" description="Acidic residues" evidence="2">
    <location>
        <begin position="514"/>
        <end position="535"/>
    </location>
</feature>
<evidence type="ECO:0000256" key="2">
    <source>
        <dbReference type="SAM" id="MobiDB-lite"/>
    </source>
</evidence>
<dbReference type="PANTHER" id="PTHR11937">
    <property type="entry name" value="ACTIN"/>
    <property type="match status" value="1"/>
</dbReference>
<feature type="compositionally biased region" description="Polar residues" evidence="2">
    <location>
        <begin position="303"/>
        <end position="317"/>
    </location>
</feature>
<reference evidence="3 4" key="1">
    <citation type="journal article" date="2016" name="Mol. Biol. Evol.">
        <title>Comparative Genomics of Early-Diverging Mushroom-Forming Fungi Provides Insights into the Origins of Lignocellulose Decay Capabilities.</title>
        <authorList>
            <person name="Nagy L.G."/>
            <person name="Riley R."/>
            <person name="Tritt A."/>
            <person name="Adam C."/>
            <person name="Daum C."/>
            <person name="Floudas D."/>
            <person name="Sun H."/>
            <person name="Yadav J.S."/>
            <person name="Pangilinan J."/>
            <person name="Larsson K.H."/>
            <person name="Matsuura K."/>
            <person name="Barry K."/>
            <person name="Labutti K."/>
            <person name="Kuo R."/>
            <person name="Ohm R.A."/>
            <person name="Bhattacharya S.S."/>
            <person name="Shirouzu T."/>
            <person name="Yoshinaga Y."/>
            <person name="Martin F.M."/>
            <person name="Grigoriev I.V."/>
            <person name="Hibbett D.S."/>
        </authorList>
    </citation>
    <scope>NUCLEOTIDE SEQUENCE [LARGE SCALE GENOMIC DNA]</scope>
    <source>
        <strain evidence="3 4">TUFC12733</strain>
    </source>
</reference>
<evidence type="ECO:0000313" key="3">
    <source>
        <dbReference type="EMBL" id="KZO90672.1"/>
    </source>
</evidence>
<dbReference type="Gene3D" id="3.90.640.10">
    <property type="entry name" value="Actin, Chain A, domain 4"/>
    <property type="match status" value="2"/>
</dbReference>
<name>A0A167GL51_CALVF</name>
<dbReference type="AlphaFoldDB" id="A0A167GL51"/>
<feature type="region of interest" description="Disordered" evidence="2">
    <location>
        <begin position="1"/>
        <end position="22"/>
    </location>
</feature>
<dbReference type="Proteomes" id="UP000076738">
    <property type="component" value="Unassembled WGS sequence"/>
</dbReference>
<comment type="similarity">
    <text evidence="1">Belongs to the actin family.</text>
</comment>
<feature type="compositionally biased region" description="Polar residues" evidence="2">
    <location>
        <begin position="12"/>
        <end position="22"/>
    </location>
</feature>
<gene>
    <name evidence="3" type="ORF">CALVIDRAFT_602750</name>
</gene>
<organism evidence="3 4">
    <name type="scientific">Calocera viscosa (strain TUFC12733)</name>
    <dbReference type="NCBI Taxonomy" id="1330018"/>
    <lineage>
        <taxon>Eukaryota</taxon>
        <taxon>Fungi</taxon>
        <taxon>Dikarya</taxon>
        <taxon>Basidiomycota</taxon>
        <taxon>Agaricomycotina</taxon>
        <taxon>Dacrymycetes</taxon>
        <taxon>Dacrymycetales</taxon>
        <taxon>Dacrymycetaceae</taxon>
        <taxon>Calocera</taxon>
    </lineage>
</organism>
<proteinExistence type="inferred from homology"/>
<dbReference type="Gene3D" id="3.30.420.40">
    <property type="match status" value="4"/>
</dbReference>
<dbReference type="SMART" id="SM00268">
    <property type="entry name" value="ACTIN"/>
    <property type="match status" value="1"/>
</dbReference>
<dbReference type="Pfam" id="PF00022">
    <property type="entry name" value="Actin"/>
    <property type="match status" value="1"/>
</dbReference>
<feature type="region of interest" description="Disordered" evidence="2">
    <location>
        <begin position="276"/>
        <end position="317"/>
    </location>
</feature>
<dbReference type="SUPFAM" id="SSF53067">
    <property type="entry name" value="Actin-like ATPase domain"/>
    <property type="match status" value="2"/>
</dbReference>
<sequence length="567" mass="62289">MTASAGLVPSTPRRTTFDTGLATPSFTGGHYSANRRHSLYGTEDRIVLDPGCRTWRVGFSGEGRPRDVFPAHKPVSFTEPREKERTSLWDLDMGSSMEDREEAERALYERLKDRLRKTFMQSLMVDPKGRKVIVAENPLLPVCIKEMIARILFKNLQVPSVSFAPSGLLALLASGRTTGLVVDIGHLETTILPIYQARPLYPKLRSTPLGGARLSSHLRDLLLLFGGYYAPPDLKAPASQAIPGMGSVPEDVLTDDVLDDIKVRCCYVEDPLPRRRRREVQEPGPESDELDVTMLDAPPPDTAVSSATASPHISESHPTPLHAMRALYSAHTSCTDIRYTLKNRGTLSIPGWVRSRAAELFFASGDVDEASLPELILSCLASLNADLRKVFVGRILVIGGTAAMRGLIARLETELEKMAAEPVHSQIGFPRHPEWTTDPWVAVRHLKGKFRVVNNPQRPTGEGKAPGWSPGSMVWVGGSLAGALKLSGEEIPREKYDEAEKAARRAAVLAESGGAEDEEDESDEDVDMDIDEDESDAWKRGYRLPDWTRAPLPQGAPMAPRRIVAAA</sequence>
<evidence type="ECO:0000313" key="4">
    <source>
        <dbReference type="Proteomes" id="UP000076738"/>
    </source>
</evidence>
<evidence type="ECO:0000256" key="1">
    <source>
        <dbReference type="RuleBase" id="RU000487"/>
    </source>
</evidence>
<dbReference type="InterPro" id="IPR043129">
    <property type="entry name" value="ATPase_NBD"/>
</dbReference>
<dbReference type="InterPro" id="IPR004000">
    <property type="entry name" value="Actin"/>
</dbReference>
<dbReference type="CDD" id="cd10207">
    <property type="entry name" value="ASKHA_NBD_Arp10"/>
    <property type="match status" value="1"/>
</dbReference>
<dbReference type="OrthoDB" id="337660at2759"/>
<dbReference type="STRING" id="1330018.A0A167GL51"/>
<dbReference type="EMBL" id="KV417336">
    <property type="protein sequence ID" value="KZO90672.1"/>
    <property type="molecule type" value="Genomic_DNA"/>
</dbReference>
<keyword evidence="4" id="KW-1185">Reference proteome</keyword>
<protein>
    <submittedName>
        <fullName evidence="3">Actin-like ATPase domain-containing protein</fullName>
    </submittedName>
</protein>
<accession>A0A167GL51</accession>